<gene>
    <name evidence="2" type="ORF">CYMTET_51191</name>
</gene>
<sequence length="184" mass="19833">MTEEFAMEILGVGKSASFEDIVSAKNKLVAANSDEEFQMTVDAAYDVLLMRSFNKRRSGEIVDRSVRYADVKRPKPTELPGWAKNAVSMPSSAVTFEKGMNIPSTQLALAFGLSIYFLRENKRANFGRAALLTTGGLIAGALVGGLLQSWLRVDIVPIGSISSPEIIVGEGALLALWATCTFLA</sequence>
<dbReference type="Pfam" id="PF11833">
    <property type="entry name" value="CPP1-like"/>
    <property type="match status" value="2"/>
</dbReference>
<keyword evidence="1" id="KW-1133">Transmembrane helix</keyword>
<evidence type="ECO:0000313" key="2">
    <source>
        <dbReference type="EMBL" id="KAK3238835.1"/>
    </source>
</evidence>
<feature type="transmembrane region" description="Helical" evidence="1">
    <location>
        <begin position="166"/>
        <end position="183"/>
    </location>
</feature>
<keyword evidence="1" id="KW-0472">Membrane</keyword>
<proteinExistence type="predicted"/>
<dbReference type="Proteomes" id="UP001190700">
    <property type="component" value="Unassembled WGS sequence"/>
</dbReference>
<dbReference type="GO" id="GO:0031969">
    <property type="term" value="C:chloroplast membrane"/>
    <property type="evidence" value="ECO:0007669"/>
    <property type="project" value="TreeGrafter"/>
</dbReference>
<evidence type="ECO:0000256" key="1">
    <source>
        <dbReference type="SAM" id="Phobius"/>
    </source>
</evidence>
<dbReference type="EMBL" id="LGRX02034093">
    <property type="protein sequence ID" value="KAK3238835.1"/>
    <property type="molecule type" value="Genomic_DNA"/>
</dbReference>
<dbReference type="PANTHER" id="PTHR33372:SF10">
    <property type="entry name" value="OS03G0137300 PROTEIN"/>
    <property type="match status" value="1"/>
</dbReference>
<feature type="transmembrane region" description="Helical" evidence="1">
    <location>
        <begin position="130"/>
        <end position="151"/>
    </location>
</feature>
<dbReference type="AlphaFoldDB" id="A0AAE0BN33"/>
<dbReference type="InterPro" id="IPR021788">
    <property type="entry name" value="CPP1-like"/>
</dbReference>
<name>A0AAE0BN33_9CHLO</name>
<evidence type="ECO:0000313" key="3">
    <source>
        <dbReference type="Proteomes" id="UP001190700"/>
    </source>
</evidence>
<organism evidence="2 3">
    <name type="scientific">Cymbomonas tetramitiformis</name>
    <dbReference type="NCBI Taxonomy" id="36881"/>
    <lineage>
        <taxon>Eukaryota</taxon>
        <taxon>Viridiplantae</taxon>
        <taxon>Chlorophyta</taxon>
        <taxon>Pyramimonadophyceae</taxon>
        <taxon>Pyramimonadales</taxon>
        <taxon>Pyramimonadaceae</taxon>
        <taxon>Cymbomonas</taxon>
    </lineage>
</organism>
<reference evidence="2 3" key="1">
    <citation type="journal article" date="2015" name="Genome Biol. Evol.">
        <title>Comparative Genomics of a Bacterivorous Green Alga Reveals Evolutionary Causalities and Consequences of Phago-Mixotrophic Mode of Nutrition.</title>
        <authorList>
            <person name="Burns J.A."/>
            <person name="Paasch A."/>
            <person name="Narechania A."/>
            <person name="Kim E."/>
        </authorList>
    </citation>
    <scope>NUCLEOTIDE SEQUENCE [LARGE SCALE GENOMIC DNA]</scope>
    <source>
        <strain evidence="2 3">PLY_AMNH</strain>
    </source>
</reference>
<dbReference type="PANTHER" id="PTHR33372">
    <property type="match status" value="1"/>
</dbReference>
<keyword evidence="3" id="KW-1185">Reference proteome</keyword>
<keyword evidence="1" id="KW-0812">Transmembrane</keyword>
<comment type="caution">
    <text evidence="2">The sequence shown here is derived from an EMBL/GenBank/DDBJ whole genome shotgun (WGS) entry which is preliminary data.</text>
</comment>
<protein>
    <submittedName>
        <fullName evidence="2">Uncharacterized protein</fullName>
    </submittedName>
</protein>
<accession>A0AAE0BN33</accession>